<proteinExistence type="predicted"/>
<sequence length="98" mass="10984">MKTSVNTYRLGTSKETYDDIEYAWAMGSVVSDQTARTIASYWHSPANTSRNLTALSHGNEFDTDELREEIEREVTHPDDANALRAWVDNLDGFLAATA</sequence>
<reference evidence="1 2" key="1">
    <citation type="submission" date="2020-08" db="EMBL/GenBank/DDBJ databases">
        <title>Genomic Encyclopedia of Type Strains, Phase III (KMG-III): the genomes of soil and plant-associated and newly described type strains.</title>
        <authorList>
            <person name="Whitman W."/>
        </authorList>
    </citation>
    <scope>NUCLEOTIDE SEQUENCE [LARGE SCALE GENOMIC DNA]</scope>
    <source>
        <strain evidence="1 2">CECT 3302</strain>
    </source>
</reference>
<organism evidence="1 2">
    <name type="scientific">Nocardioides albus</name>
    <dbReference type="NCBI Taxonomy" id="1841"/>
    <lineage>
        <taxon>Bacteria</taxon>
        <taxon>Bacillati</taxon>
        <taxon>Actinomycetota</taxon>
        <taxon>Actinomycetes</taxon>
        <taxon>Propionibacteriales</taxon>
        <taxon>Nocardioidaceae</taxon>
        <taxon>Nocardioides</taxon>
    </lineage>
</organism>
<accession>A0A7W5A313</accession>
<dbReference type="Proteomes" id="UP000577707">
    <property type="component" value="Unassembled WGS sequence"/>
</dbReference>
<dbReference type="RefSeq" id="WP_183543755.1">
    <property type="nucleotide sequence ID" value="NZ_BMQT01000003.1"/>
</dbReference>
<evidence type="ECO:0000313" key="2">
    <source>
        <dbReference type="Proteomes" id="UP000577707"/>
    </source>
</evidence>
<gene>
    <name evidence="1" type="ORF">FHS12_001489</name>
</gene>
<name>A0A7W5A313_9ACTN</name>
<comment type="caution">
    <text evidence="1">The sequence shown here is derived from an EMBL/GenBank/DDBJ whole genome shotgun (WGS) entry which is preliminary data.</text>
</comment>
<dbReference type="EMBL" id="JACHXG010000003">
    <property type="protein sequence ID" value="MBB3088548.1"/>
    <property type="molecule type" value="Genomic_DNA"/>
</dbReference>
<keyword evidence="2" id="KW-1185">Reference proteome</keyword>
<dbReference type="AlphaFoldDB" id="A0A7W5A313"/>
<protein>
    <submittedName>
        <fullName evidence="1">Uncharacterized protein</fullName>
    </submittedName>
</protein>
<evidence type="ECO:0000313" key="1">
    <source>
        <dbReference type="EMBL" id="MBB3088548.1"/>
    </source>
</evidence>